<sequence length="246" mass="27185">MIVLILIIIAILMAVIVVLVIIFCCYKCYYRNRIFRYQLRNEEEPNQIGLTEIQPSTQTAGIGTQIQPSIQTAEIGTQIQPSIQTAEIGTQIQPSIQTAEIGTQIQPSIQTAEIGTQIQPSIQKSDLKQDDAMEYKQAQAPVSEKGKHTLSTTGEVTTYETNIDSLSDPSLLAVKSILLDHNIEDEFEEDTVYLTEAKTVVVLIDSSHANKYSEADISSDDVSTQVITGLDSKTSYNSNNKKEDEP</sequence>
<dbReference type="EnsemblMetazoa" id="XM_020000359.1">
    <property type="protein sequence ID" value="XP_019855918.1"/>
    <property type="gene ID" value="LOC109584574"/>
</dbReference>
<keyword evidence="1" id="KW-1133">Transmembrane helix</keyword>
<reference evidence="3" key="1">
    <citation type="journal article" date="2010" name="Nature">
        <title>The Amphimedon queenslandica genome and the evolution of animal complexity.</title>
        <authorList>
            <person name="Srivastava M."/>
            <person name="Simakov O."/>
            <person name="Chapman J."/>
            <person name="Fahey B."/>
            <person name="Gauthier M.E."/>
            <person name="Mitros T."/>
            <person name="Richards G.S."/>
            <person name="Conaco C."/>
            <person name="Dacre M."/>
            <person name="Hellsten U."/>
            <person name="Larroux C."/>
            <person name="Putnam N.H."/>
            <person name="Stanke M."/>
            <person name="Adamska M."/>
            <person name="Darling A."/>
            <person name="Degnan S.M."/>
            <person name="Oakley T.H."/>
            <person name="Plachetzki D.C."/>
            <person name="Zhai Y."/>
            <person name="Adamski M."/>
            <person name="Calcino A."/>
            <person name="Cummins S.F."/>
            <person name="Goodstein D.M."/>
            <person name="Harris C."/>
            <person name="Jackson D.J."/>
            <person name="Leys S.P."/>
            <person name="Shu S."/>
            <person name="Woodcroft B.J."/>
            <person name="Vervoort M."/>
            <person name="Kosik K.S."/>
            <person name="Manning G."/>
            <person name="Degnan B.M."/>
            <person name="Rokhsar D.S."/>
        </authorList>
    </citation>
    <scope>NUCLEOTIDE SEQUENCE [LARGE SCALE GENOMIC DNA]</scope>
</reference>
<keyword evidence="3" id="KW-1185">Reference proteome</keyword>
<dbReference type="RefSeq" id="XP_019855918.1">
    <property type="nucleotide sequence ID" value="XM_020000359.1"/>
</dbReference>
<keyword evidence="1" id="KW-0812">Transmembrane</keyword>
<proteinExistence type="predicted"/>
<protein>
    <submittedName>
        <fullName evidence="2">Uncharacterized protein</fullName>
    </submittedName>
</protein>
<evidence type="ECO:0000256" key="1">
    <source>
        <dbReference type="SAM" id="Phobius"/>
    </source>
</evidence>
<evidence type="ECO:0000313" key="2">
    <source>
        <dbReference type="EnsemblMetazoa" id="XP_019855918.1"/>
    </source>
</evidence>
<keyword evidence="1" id="KW-0472">Membrane</keyword>
<reference evidence="2" key="2">
    <citation type="submission" date="2024-06" db="UniProtKB">
        <authorList>
            <consortium name="EnsemblMetazoa"/>
        </authorList>
    </citation>
    <scope>IDENTIFICATION</scope>
</reference>
<name>A0AAN0JGY4_AMPQE</name>
<evidence type="ECO:0000313" key="3">
    <source>
        <dbReference type="Proteomes" id="UP000007879"/>
    </source>
</evidence>
<dbReference type="KEGG" id="aqu:109584574"/>
<dbReference type="AlphaFoldDB" id="A0AAN0JGY4"/>
<dbReference type="GeneID" id="109584574"/>
<dbReference type="Proteomes" id="UP000007879">
    <property type="component" value="Unassembled WGS sequence"/>
</dbReference>
<accession>A0AAN0JGY4</accession>
<feature type="transmembrane region" description="Helical" evidence="1">
    <location>
        <begin position="6"/>
        <end position="30"/>
    </location>
</feature>
<organism evidence="2 3">
    <name type="scientific">Amphimedon queenslandica</name>
    <name type="common">Sponge</name>
    <dbReference type="NCBI Taxonomy" id="400682"/>
    <lineage>
        <taxon>Eukaryota</taxon>
        <taxon>Metazoa</taxon>
        <taxon>Porifera</taxon>
        <taxon>Demospongiae</taxon>
        <taxon>Heteroscleromorpha</taxon>
        <taxon>Haplosclerida</taxon>
        <taxon>Niphatidae</taxon>
        <taxon>Amphimedon</taxon>
    </lineage>
</organism>